<feature type="domain" description="DinB-like" evidence="1">
    <location>
        <begin position="13"/>
        <end position="162"/>
    </location>
</feature>
<dbReference type="AlphaFoldDB" id="A0A315ZXZ7"/>
<dbReference type="Proteomes" id="UP000254051">
    <property type="component" value="Unassembled WGS sequence"/>
</dbReference>
<evidence type="ECO:0000313" key="2">
    <source>
        <dbReference type="EMBL" id="SUQ13773.1"/>
    </source>
</evidence>
<dbReference type="InterPro" id="IPR034660">
    <property type="entry name" value="DinB/YfiT-like"/>
</dbReference>
<keyword evidence="3" id="KW-1185">Reference proteome</keyword>
<dbReference type="InterPro" id="IPR024775">
    <property type="entry name" value="DinB-like"/>
</dbReference>
<sequence length="177" mass="20741">MKNFEVKENILFQLDMCWQLYLYHIDNLEETEALWAFSPGGLQVRRQDDGWCTDWPESESYDIGPSSIAWIMWHIIYWWTTALDYNFGNGTLKKEDILWPGSVEEAKARISLLHDEWVSKLNKLSDTDYQSKQHSKWPFTDRAFADIALWLNGELMKNVSEIGCGRFLYAACPKNGF</sequence>
<dbReference type="Pfam" id="PF12867">
    <property type="entry name" value="DinB_2"/>
    <property type="match status" value="1"/>
</dbReference>
<protein>
    <submittedName>
        <fullName evidence="2">DinB superfamily protein</fullName>
    </submittedName>
</protein>
<reference evidence="3" key="1">
    <citation type="submission" date="2017-07" db="EMBL/GenBank/DDBJ databases">
        <authorList>
            <person name="Varghese N."/>
            <person name="Submissions S."/>
        </authorList>
    </citation>
    <scope>NUCLEOTIDE SEQUENCE [LARGE SCALE GENOMIC DNA]</scope>
    <source>
        <strain evidence="3">NLAE-zl-C134</strain>
    </source>
</reference>
<gene>
    <name evidence="2" type="ORF">SAMN05216529_10484</name>
</gene>
<accession>A0A315ZXZ7</accession>
<organism evidence="2 3">
    <name type="scientific">Faecalicatena contorta</name>
    <dbReference type="NCBI Taxonomy" id="39482"/>
    <lineage>
        <taxon>Bacteria</taxon>
        <taxon>Bacillati</taxon>
        <taxon>Bacillota</taxon>
        <taxon>Clostridia</taxon>
        <taxon>Lachnospirales</taxon>
        <taxon>Lachnospiraceae</taxon>
        <taxon>Faecalicatena</taxon>
    </lineage>
</organism>
<dbReference type="RefSeq" id="WP_109709990.1">
    <property type="nucleotide sequence ID" value="NZ_QGDS01000004.1"/>
</dbReference>
<dbReference type="OrthoDB" id="5022306at2"/>
<dbReference type="SUPFAM" id="SSF109854">
    <property type="entry name" value="DinB/YfiT-like putative metalloenzymes"/>
    <property type="match status" value="1"/>
</dbReference>
<proteinExistence type="predicted"/>
<name>A0A315ZXZ7_9FIRM</name>
<dbReference type="EMBL" id="UHJJ01000004">
    <property type="protein sequence ID" value="SUQ13773.1"/>
    <property type="molecule type" value="Genomic_DNA"/>
</dbReference>
<evidence type="ECO:0000313" key="3">
    <source>
        <dbReference type="Proteomes" id="UP000254051"/>
    </source>
</evidence>
<evidence type="ECO:0000259" key="1">
    <source>
        <dbReference type="Pfam" id="PF12867"/>
    </source>
</evidence>